<protein>
    <submittedName>
        <fullName evidence="1">Uncharacterized protein</fullName>
    </submittedName>
</protein>
<evidence type="ECO:0000313" key="1">
    <source>
        <dbReference type="EMBL" id="KAJ7558354.1"/>
    </source>
</evidence>
<dbReference type="EMBL" id="CM055095">
    <property type="protein sequence ID" value="KAJ7558354.1"/>
    <property type="molecule type" value="Genomic_DNA"/>
</dbReference>
<organism evidence="1 2">
    <name type="scientific">Diphasiastrum complanatum</name>
    <name type="common">Issler's clubmoss</name>
    <name type="synonym">Lycopodium complanatum</name>
    <dbReference type="NCBI Taxonomy" id="34168"/>
    <lineage>
        <taxon>Eukaryota</taxon>
        <taxon>Viridiplantae</taxon>
        <taxon>Streptophyta</taxon>
        <taxon>Embryophyta</taxon>
        <taxon>Tracheophyta</taxon>
        <taxon>Lycopodiopsida</taxon>
        <taxon>Lycopodiales</taxon>
        <taxon>Lycopodiaceae</taxon>
        <taxon>Lycopodioideae</taxon>
        <taxon>Diphasiastrum</taxon>
    </lineage>
</organism>
<accession>A0ACC2DVV8</accession>
<proteinExistence type="predicted"/>
<evidence type="ECO:0000313" key="2">
    <source>
        <dbReference type="Proteomes" id="UP001162992"/>
    </source>
</evidence>
<name>A0ACC2DVV8_DIPCM</name>
<dbReference type="Proteomes" id="UP001162992">
    <property type="component" value="Chromosome 4"/>
</dbReference>
<reference evidence="2" key="1">
    <citation type="journal article" date="2024" name="Proc. Natl. Acad. Sci. U.S.A.">
        <title>Extraordinary preservation of gene collinearity over three hundred million years revealed in homosporous lycophytes.</title>
        <authorList>
            <person name="Li C."/>
            <person name="Wickell D."/>
            <person name="Kuo L.Y."/>
            <person name="Chen X."/>
            <person name="Nie B."/>
            <person name="Liao X."/>
            <person name="Peng D."/>
            <person name="Ji J."/>
            <person name="Jenkins J."/>
            <person name="Williams M."/>
            <person name="Shu S."/>
            <person name="Plott C."/>
            <person name="Barry K."/>
            <person name="Rajasekar S."/>
            <person name="Grimwood J."/>
            <person name="Han X."/>
            <person name="Sun S."/>
            <person name="Hou Z."/>
            <person name="He W."/>
            <person name="Dai G."/>
            <person name="Sun C."/>
            <person name="Schmutz J."/>
            <person name="Leebens-Mack J.H."/>
            <person name="Li F.W."/>
            <person name="Wang L."/>
        </authorList>
    </citation>
    <scope>NUCLEOTIDE SEQUENCE [LARGE SCALE GENOMIC DNA]</scope>
    <source>
        <strain evidence="2">cv. PW_Plant_1</strain>
    </source>
</reference>
<comment type="caution">
    <text evidence="1">The sequence shown here is derived from an EMBL/GenBank/DDBJ whole genome shotgun (WGS) entry which is preliminary data.</text>
</comment>
<keyword evidence="2" id="KW-1185">Reference proteome</keyword>
<gene>
    <name evidence="1" type="ORF">O6H91_04G035300</name>
</gene>
<sequence>MNPSSLMTNNVPVINLCFMFIVLSIMFASVNPSSIPSSPKPTYPLYNICDNSKNVTSNSTYEKNLNTFLKALLTDTPSLLELLKEHVHGSDPYKVYGLSQCFFLSLYQATCTRCIQNAINQTSIVCTNAIGAKMFCDECVFVYGAQNLSSSMIHVAQSLNFKLKKNGISNLI</sequence>